<evidence type="ECO:0000313" key="9">
    <source>
        <dbReference type="EMBL" id="PRZ09967.1"/>
    </source>
</evidence>
<name>A0ABX5EHK9_9MICO</name>
<feature type="region of interest" description="Disordered" evidence="6">
    <location>
        <begin position="220"/>
        <end position="243"/>
    </location>
</feature>
<evidence type="ECO:0000256" key="7">
    <source>
        <dbReference type="SAM" id="SignalP"/>
    </source>
</evidence>
<accession>A0ABX5EHK9</accession>
<reference evidence="9 10" key="1">
    <citation type="submission" date="2018-03" db="EMBL/GenBank/DDBJ databases">
        <title>Comparative analysis of microorganisms from saline springs in Andes Mountain Range, Colombia.</title>
        <authorList>
            <person name="Rubin E."/>
        </authorList>
    </citation>
    <scope>NUCLEOTIDE SEQUENCE [LARGE SCALE GENOMIC DNA]</scope>
    <source>
        <strain evidence="9 10">CG 23</strain>
    </source>
</reference>
<feature type="domain" description="Ricin B lectin" evidence="8">
    <location>
        <begin position="51"/>
        <end position="186"/>
    </location>
</feature>
<dbReference type="SMART" id="SM00458">
    <property type="entry name" value="RICIN"/>
    <property type="match status" value="1"/>
</dbReference>
<keyword evidence="3 5" id="KW-0378">Hydrolase</keyword>
<dbReference type="CDD" id="cd08998">
    <property type="entry name" value="GH43_Arb43a-like"/>
    <property type="match status" value="1"/>
</dbReference>
<keyword evidence="4 5" id="KW-0326">Glycosidase</keyword>
<dbReference type="RefSeq" id="WP_106264212.1">
    <property type="nucleotide sequence ID" value="NZ_PVTX01000001.1"/>
</dbReference>
<proteinExistence type="inferred from homology"/>
<dbReference type="InterPro" id="IPR050727">
    <property type="entry name" value="GH43_arabinanases"/>
</dbReference>
<organism evidence="9 10">
    <name type="scientific">Isoptericola halotolerans</name>
    <dbReference type="NCBI Taxonomy" id="300560"/>
    <lineage>
        <taxon>Bacteria</taxon>
        <taxon>Bacillati</taxon>
        <taxon>Actinomycetota</taxon>
        <taxon>Actinomycetes</taxon>
        <taxon>Micrococcales</taxon>
        <taxon>Promicromonosporaceae</taxon>
        <taxon>Isoptericola</taxon>
    </lineage>
</organism>
<dbReference type="Pfam" id="PF14200">
    <property type="entry name" value="RicinB_lectin_2"/>
    <property type="match status" value="1"/>
</dbReference>
<protein>
    <submittedName>
        <fullName evidence="9">Arabinan endo-1,5-alpha-L-arabinosidase</fullName>
    </submittedName>
</protein>
<keyword evidence="7" id="KW-0732">Signal</keyword>
<dbReference type="PROSITE" id="PS50231">
    <property type="entry name" value="RICIN_B_LECTIN"/>
    <property type="match status" value="1"/>
</dbReference>
<feature type="signal peptide" evidence="7">
    <location>
        <begin position="1"/>
        <end position="30"/>
    </location>
</feature>
<dbReference type="Pfam" id="PF04616">
    <property type="entry name" value="Glyco_hydro_43"/>
    <property type="match status" value="1"/>
</dbReference>
<dbReference type="InterPro" id="IPR035992">
    <property type="entry name" value="Ricin_B-like_lectins"/>
</dbReference>
<comment type="similarity">
    <text evidence="2 5">Belongs to the glycosyl hydrolase 43 family.</text>
</comment>
<evidence type="ECO:0000256" key="3">
    <source>
        <dbReference type="ARBA" id="ARBA00022801"/>
    </source>
</evidence>
<evidence type="ECO:0000256" key="1">
    <source>
        <dbReference type="ARBA" id="ARBA00004834"/>
    </source>
</evidence>
<dbReference type="EMBL" id="PVTX01000001">
    <property type="protein sequence ID" value="PRZ09967.1"/>
    <property type="molecule type" value="Genomic_DNA"/>
</dbReference>
<dbReference type="Proteomes" id="UP000239895">
    <property type="component" value="Unassembled WGS sequence"/>
</dbReference>
<dbReference type="Gene3D" id="2.80.10.50">
    <property type="match status" value="3"/>
</dbReference>
<dbReference type="InterPro" id="IPR000772">
    <property type="entry name" value="Ricin_B_lectin"/>
</dbReference>
<evidence type="ECO:0000259" key="8">
    <source>
        <dbReference type="SMART" id="SM00458"/>
    </source>
</evidence>
<evidence type="ECO:0000313" key="10">
    <source>
        <dbReference type="Proteomes" id="UP000239895"/>
    </source>
</evidence>
<dbReference type="InterPro" id="IPR006710">
    <property type="entry name" value="Glyco_hydro_43"/>
</dbReference>
<comment type="pathway">
    <text evidence="1">Glycan metabolism; L-arabinan degradation.</text>
</comment>
<feature type="chain" id="PRO_5046522773" evidence="7">
    <location>
        <begin position="31"/>
        <end position="492"/>
    </location>
</feature>
<dbReference type="PANTHER" id="PTHR43301:SF3">
    <property type="entry name" value="ARABINAN ENDO-1,5-ALPHA-L-ARABINOSIDASE A-RELATED"/>
    <property type="match status" value="1"/>
</dbReference>
<gene>
    <name evidence="9" type="ORF">BCL65_101105</name>
</gene>
<dbReference type="SUPFAM" id="SSF50370">
    <property type="entry name" value="Ricin B-like lectins"/>
    <property type="match status" value="1"/>
</dbReference>
<keyword evidence="10" id="KW-1185">Reference proteome</keyword>
<evidence type="ECO:0000256" key="6">
    <source>
        <dbReference type="SAM" id="MobiDB-lite"/>
    </source>
</evidence>
<dbReference type="Gene3D" id="2.115.10.20">
    <property type="entry name" value="Glycosyl hydrolase domain, family 43"/>
    <property type="match status" value="1"/>
</dbReference>
<dbReference type="InterPro" id="IPR023296">
    <property type="entry name" value="Glyco_hydro_beta-prop_sf"/>
</dbReference>
<dbReference type="PANTHER" id="PTHR43301">
    <property type="entry name" value="ARABINAN ENDO-1,5-ALPHA-L-ARABINOSIDASE"/>
    <property type="match status" value="1"/>
</dbReference>
<evidence type="ECO:0000256" key="2">
    <source>
        <dbReference type="ARBA" id="ARBA00009865"/>
    </source>
</evidence>
<evidence type="ECO:0000256" key="4">
    <source>
        <dbReference type="ARBA" id="ARBA00023295"/>
    </source>
</evidence>
<sequence length="492" mass="52323">MEARTLARRHHPRRTVAALLAAFVTALALAAGWTVAVGSPARAATVDPDAWYVLVNQHSGKALDVYEASTADGAGIVQWERNDGAWQQWRFLDSGDGYHRLQSRHSGKVVDVSGRSTADGAEVIQWADTGGTNQQFRLADSADGTVRLLNRHSGKALEVWEWSTDDGARISQFADLDGANQRWRLVRVDGGADGGTGGGTSYPDPGLVTGDTGVHDPEVTRTPSGGYLLASTGPGVPLKTSSDRTRWTDAGSAFPGGTPWADPYTGGSTHLWAPEIHSANGQYYLWYSASSFGENTSAIFLATSPSGAAGTWTHQGRVVESGAGDDFNAIDPDVFVDTDGSWWMSFGSFWSGIKMIRLDPATGQRSGSELHSLAGRGGGAIEAPSIHQRNGYYYLYVSFDSCCQGADSTYRVMVGRSASVTGPYVDRAGVPMTDGGGTEVLASHGSINGPGHQTVFADSDADVLMYHYYAASGASFLGINLLRYDDGWPSVY</sequence>
<evidence type="ECO:0000256" key="5">
    <source>
        <dbReference type="RuleBase" id="RU361187"/>
    </source>
</evidence>
<comment type="caution">
    <text evidence="9">The sequence shown here is derived from an EMBL/GenBank/DDBJ whole genome shotgun (WGS) entry which is preliminary data.</text>
</comment>
<dbReference type="SUPFAM" id="SSF75005">
    <property type="entry name" value="Arabinanase/levansucrase/invertase"/>
    <property type="match status" value="1"/>
</dbReference>